<keyword evidence="2" id="KW-1185">Reference proteome</keyword>
<gene>
    <name evidence="1" type="ORF">J1C56_23040</name>
</gene>
<reference evidence="1" key="1">
    <citation type="journal article" date="2021" name="Microorganisms">
        <title>Phylogenomic Reconstruction and Metabolic Potential of the Genus Aminobacter.</title>
        <authorList>
            <person name="Artuso I."/>
            <person name="Turrini P."/>
            <person name="Pirolo M."/>
            <person name="Lugli G.A."/>
            <person name="Ventura M."/>
            <person name="Visca P."/>
        </authorList>
    </citation>
    <scope>NUCLEOTIDE SEQUENCE</scope>
    <source>
        <strain evidence="1">LMG 26462</strain>
    </source>
</reference>
<organism evidence="1 2">
    <name type="scientific">Aminobacter anthyllidis</name>
    <dbReference type="NCBI Taxonomy" id="1035067"/>
    <lineage>
        <taxon>Bacteria</taxon>
        <taxon>Pseudomonadati</taxon>
        <taxon>Pseudomonadota</taxon>
        <taxon>Alphaproteobacteria</taxon>
        <taxon>Hyphomicrobiales</taxon>
        <taxon>Phyllobacteriaceae</taxon>
        <taxon>Aminobacter</taxon>
    </lineage>
</organism>
<proteinExistence type="predicted"/>
<evidence type="ECO:0000313" key="1">
    <source>
        <dbReference type="EMBL" id="MBT1158478.1"/>
    </source>
</evidence>
<protein>
    <submittedName>
        <fullName evidence="1">Uncharacterized protein</fullName>
    </submittedName>
</protein>
<dbReference type="EMBL" id="JAFLWW010000007">
    <property type="protein sequence ID" value="MBT1158478.1"/>
    <property type="molecule type" value="Genomic_DNA"/>
</dbReference>
<comment type="caution">
    <text evidence="1">The sequence shown here is derived from an EMBL/GenBank/DDBJ whole genome shotgun (WGS) entry which is preliminary data.</text>
</comment>
<name>A0A9X1D889_9HYPH</name>
<evidence type="ECO:0000313" key="2">
    <source>
        <dbReference type="Proteomes" id="UP001138921"/>
    </source>
</evidence>
<sequence>MQSHVIDSTTLLRWQQEQFAHDQRNHTDIIGLSRVDKLKHYGLHFAKYAGRIARAGGDSTVTLKTMVDAALVCLSAANALSQRFDRVVETDNLPTKYRIGLLADIADAGGRFSDACEKIDHMEDFLSIAREANIDVLRWVWCVASEFGADLQTEIIKRRQQLAERQFLIARHAR</sequence>
<dbReference type="AlphaFoldDB" id="A0A9X1D889"/>
<reference evidence="1" key="2">
    <citation type="submission" date="2021-03" db="EMBL/GenBank/DDBJ databases">
        <authorList>
            <person name="Artuso I."/>
            <person name="Turrini P."/>
            <person name="Pirolo M."/>
            <person name="Lugli G.A."/>
            <person name="Ventura M."/>
            <person name="Visca P."/>
        </authorList>
    </citation>
    <scope>NUCLEOTIDE SEQUENCE</scope>
    <source>
        <strain evidence="1">LMG 26462</strain>
    </source>
</reference>
<dbReference type="RefSeq" id="WP_214392397.1">
    <property type="nucleotide sequence ID" value="NZ_JAFLWW010000007.1"/>
</dbReference>
<accession>A0A9X1D889</accession>
<dbReference type="Proteomes" id="UP001138921">
    <property type="component" value="Unassembled WGS sequence"/>
</dbReference>